<sequence>MTWDVQFVVVDSSSAYNTIFGHPLQALFEAIHSIPHLALKFITPSEIGVTRGDQEVARLYYLQQAHPSQDQGQESPSKA</sequence>
<gene>
    <name evidence="1" type="ORF">KSP40_PGU009252</name>
</gene>
<evidence type="ECO:0000313" key="2">
    <source>
        <dbReference type="Proteomes" id="UP001412067"/>
    </source>
</evidence>
<protein>
    <submittedName>
        <fullName evidence="1">Uncharacterized protein</fullName>
    </submittedName>
</protein>
<keyword evidence="2" id="KW-1185">Reference proteome</keyword>
<proteinExistence type="predicted"/>
<reference evidence="1 2" key="1">
    <citation type="journal article" date="2022" name="Nat. Plants">
        <title>Genomes of leafy and leafless Platanthera orchids illuminate the evolution of mycoheterotrophy.</title>
        <authorList>
            <person name="Li M.H."/>
            <person name="Liu K.W."/>
            <person name="Li Z."/>
            <person name="Lu H.C."/>
            <person name="Ye Q.L."/>
            <person name="Zhang D."/>
            <person name="Wang J.Y."/>
            <person name="Li Y.F."/>
            <person name="Zhong Z.M."/>
            <person name="Liu X."/>
            <person name="Yu X."/>
            <person name="Liu D.K."/>
            <person name="Tu X.D."/>
            <person name="Liu B."/>
            <person name="Hao Y."/>
            <person name="Liao X.Y."/>
            <person name="Jiang Y.T."/>
            <person name="Sun W.H."/>
            <person name="Chen J."/>
            <person name="Chen Y.Q."/>
            <person name="Ai Y."/>
            <person name="Zhai J.W."/>
            <person name="Wu S.S."/>
            <person name="Zhou Z."/>
            <person name="Hsiao Y.Y."/>
            <person name="Wu W.L."/>
            <person name="Chen Y.Y."/>
            <person name="Lin Y.F."/>
            <person name="Hsu J.L."/>
            <person name="Li C.Y."/>
            <person name="Wang Z.W."/>
            <person name="Zhao X."/>
            <person name="Zhong W.Y."/>
            <person name="Ma X.K."/>
            <person name="Ma L."/>
            <person name="Huang J."/>
            <person name="Chen G.Z."/>
            <person name="Huang M.Z."/>
            <person name="Huang L."/>
            <person name="Peng D.H."/>
            <person name="Luo Y.B."/>
            <person name="Zou S.Q."/>
            <person name="Chen S.P."/>
            <person name="Lan S."/>
            <person name="Tsai W.C."/>
            <person name="Van de Peer Y."/>
            <person name="Liu Z.J."/>
        </authorList>
    </citation>
    <scope>NUCLEOTIDE SEQUENCE [LARGE SCALE GENOMIC DNA]</scope>
    <source>
        <strain evidence="1">Lor288</strain>
    </source>
</reference>
<organism evidence="1 2">
    <name type="scientific">Platanthera guangdongensis</name>
    <dbReference type="NCBI Taxonomy" id="2320717"/>
    <lineage>
        <taxon>Eukaryota</taxon>
        <taxon>Viridiplantae</taxon>
        <taxon>Streptophyta</taxon>
        <taxon>Embryophyta</taxon>
        <taxon>Tracheophyta</taxon>
        <taxon>Spermatophyta</taxon>
        <taxon>Magnoliopsida</taxon>
        <taxon>Liliopsida</taxon>
        <taxon>Asparagales</taxon>
        <taxon>Orchidaceae</taxon>
        <taxon>Orchidoideae</taxon>
        <taxon>Orchideae</taxon>
        <taxon>Orchidinae</taxon>
        <taxon>Platanthera</taxon>
    </lineage>
</organism>
<comment type="caution">
    <text evidence="1">The sequence shown here is derived from an EMBL/GenBank/DDBJ whole genome shotgun (WGS) entry which is preliminary data.</text>
</comment>
<dbReference type="Proteomes" id="UP001412067">
    <property type="component" value="Unassembled WGS sequence"/>
</dbReference>
<evidence type="ECO:0000313" key="1">
    <source>
        <dbReference type="EMBL" id="KAK8967097.1"/>
    </source>
</evidence>
<dbReference type="EMBL" id="JBBWWR010000005">
    <property type="protein sequence ID" value="KAK8967097.1"/>
    <property type="molecule type" value="Genomic_DNA"/>
</dbReference>
<accession>A0ABR2MSA3</accession>
<name>A0ABR2MSA3_9ASPA</name>